<dbReference type="Gene3D" id="2.60.40.1180">
    <property type="entry name" value="Golgi alpha-mannosidase II"/>
    <property type="match status" value="1"/>
</dbReference>
<dbReference type="GO" id="GO:0004348">
    <property type="term" value="F:glucosylceramidase activity"/>
    <property type="evidence" value="ECO:0007669"/>
    <property type="project" value="InterPro"/>
</dbReference>
<feature type="domain" description="Glycosyl hydrolase family 30 TIM-barrel" evidence="5">
    <location>
        <begin position="48"/>
        <end position="407"/>
    </location>
</feature>
<name>A0A9D1J5J5_9FIRM</name>
<accession>A0A9D1J5J5</accession>
<evidence type="ECO:0000259" key="5">
    <source>
        <dbReference type="Pfam" id="PF02055"/>
    </source>
</evidence>
<comment type="similarity">
    <text evidence="1 4">Belongs to the glycosyl hydrolase 30 family.</text>
</comment>
<proteinExistence type="inferred from homology"/>
<dbReference type="EMBL" id="DVHA01000276">
    <property type="protein sequence ID" value="HIR61598.1"/>
    <property type="molecule type" value="Genomic_DNA"/>
</dbReference>
<dbReference type="InterPro" id="IPR013780">
    <property type="entry name" value="Glyco_hydro_b"/>
</dbReference>
<dbReference type="PANTHER" id="PTHR11069">
    <property type="entry name" value="GLUCOSYLCERAMIDASE"/>
    <property type="match status" value="1"/>
</dbReference>
<dbReference type="InterPro" id="IPR033453">
    <property type="entry name" value="Glyco_hydro_30_TIM-barrel"/>
</dbReference>
<evidence type="ECO:0000256" key="4">
    <source>
        <dbReference type="RuleBase" id="RU361188"/>
    </source>
</evidence>
<evidence type="ECO:0000313" key="8">
    <source>
        <dbReference type="Proteomes" id="UP000824241"/>
    </source>
</evidence>
<dbReference type="Gene3D" id="3.20.20.80">
    <property type="entry name" value="Glycosidases"/>
    <property type="match status" value="1"/>
</dbReference>
<gene>
    <name evidence="7" type="ORF">IAB37_08505</name>
</gene>
<feature type="domain" description="Glycosyl hydrolase family 30 beta sandwich" evidence="6">
    <location>
        <begin position="410"/>
        <end position="469"/>
    </location>
</feature>
<dbReference type="GO" id="GO:0006680">
    <property type="term" value="P:glucosylceramide catabolic process"/>
    <property type="evidence" value="ECO:0007669"/>
    <property type="project" value="TreeGrafter"/>
</dbReference>
<keyword evidence="2" id="KW-0732">Signal</keyword>
<dbReference type="InterPro" id="IPR017853">
    <property type="entry name" value="GH"/>
</dbReference>
<dbReference type="AlphaFoldDB" id="A0A9D1J5J5"/>
<protein>
    <recommendedName>
        <fullName evidence="9">Glucosylceramidase</fullName>
    </recommendedName>
</protein>
<evidence type="ECO:0000256" key="1">
    <source>
        <dbReference type="ARBA" id="ARBA00005382"/>
    </source>
</evidence>
<dbReference type="InterPro" id="IPR001139">
    <property type="entry name" value="Glyco_hydro_30"/>
</dbReference>
<evidence type="ECO:0000313" key="7">
    <source>
        <dbReference type="EMBL" id="HIR61598.1"/>
    </source>
</evidence>
<evidence type="ECO:0000256" key="3">
    <source>
        <dbReference type="ARBA" id="ARBA00022801"/>
    </source>
</evidence>
<dbReference type="SUPFAM" id="SSF51445">
    <property type="entry name" value="(Trans)glycosidases"/>
    <property type="match status" value="1"/>
</dbReference>
<reference evidence="7" key="2">
    <citation type="journal article" date="2021" name="PeerJ">
        <title>Extensive microbial diversity within the chicken gut microbiome revealed by metagenomics and culture.</title>
        <authorList>
            <person name="Gilroy R."/>
            <person name="Ravi A."/>
            <person name="Getino M."/>
            <person name="Pursley I."/>
            <person name="Horton D.L."/>
            <person name="Alikhan N.F."/>
            <person name="Baker D."/>
            <person name="Gharbi K."/>
            <person name="Hall N."/>
            <person name="Watson M."/>
            <person name="Adriaenssens E.M."/>
            <person name="Foster-Nyarko E."/>
            <person name="Jarju S."/>
            <person name="Secka A."/>
            <person name="Antonio M."/>
            <person name="Oren A."/>
            <person name="Chaudhuri R.R."/>
            <person name="La Ragione R."/>
            <person name="Hildebrand F."/>
            <person name="Pallen M.J."/>
        </authorList>
    </citation>
    <scope>NUCLEOTIDE SEQUENCE</scope>
    <source>
        <strain evidence="7">CHK189-12415</strain>
    </source>
</reference>
<dbReference type="PRINTS" id="PR00843">
    <property type="entry name" value="GLHYDRLASE30"/>
</dbReference>
<dbReference type="Proteomes" id="UP000824241">
    <property type="component" value="Unassembled WGS sequence"/>
</dbReference>
<dbReference type="PANTHER" id="PTHR11069:SF23">
    <property type="entry name" value="LYSOSOMAL ACID GLUCOSYLCERAMIDASE"/>
    <property type="match status" value="1"/>
</dbReference>
<sequence>MKLYTTLWENETIKETVSEPVMTDESKQPRAVEMQVVNVYPQVMYQKVEGFGGAMTEAAGYALSKLSDEDRKAAIDAYFGKDGIGSTIIRTHIDSCDFSVGMYQAVEDVVSDPEFTTFTINRDRQYIIPAIKDAMAACDKPISVLLSPWSPPAAWKTAPAKVVIGANAPEMIRKNAPKGDSDEGSRCWGGHLKPEFYPSWARYMVKYIQAYLDEGIPVKWVSIQNEAMAVTPWDSCQWTAEEEKVFLRDHLYPEMLKAGLIGKVGIYIWDHNKERIFERACGTLDEKTRPMVEGIAFHWYTGDHFDAVRMTHEAFPEKDLMFSEGCVEYSVMGGQSEVTFGQRYAHDMIGNLNAGMNKFIDWNMYLDEIGGPNHVGNYCGAPVMLDGKGSFEKKVSYYYIGHFSKYIQPGATHIGSSSYSDKLEVTAARNPDGSIALVVLNRTGEEIPYNLRIQGQLVQLKAEPNSIATAIITE</sequence>
<dbReference type="Pfam" id="PF17189">
    <property type="entry name" value="Glyco_hydro_30C"/>
    <property type="match status" value="1"/>
</dbReference>
<evidence type="ECO:0000256" key="2">
    <source>
        <dbReference type="ARBA" id="ARBA00022729"/>
    </source>
</evidence>
<dbReference type="GO" id="GO:0016020">
    <property type="term" value="C:membrane"/>
    <property type="evidence" value="ECO:0007669"/>
    <property type="project" value="GOC"/>
</dbReference>
<dbReference type="InterPro" id="IPR033452">
    <property type="entry name" value="GH30_C"/>
</dbReference>
<evidence type="ECO:0008006" key="9">
    <source>
        <dbReference type="Google" id="ProtNLM"/>
    </source>
</evidence>
<organism evidence="7 8">
    <name type="scientific">Candidatus Faecivivens stercoravium</name>
    <dbReference type="NCBI Taxonomy" id="2840803"/>
    <lineage>
        <taxon>Bacteria</taxon>
        <taxon>Bacillati</taxon>
        <taxon>Bacillota</taxon>
        <taxon>Clostridia</taxon>
        <taxon>Eubacteriales</taxon>
        <taxon>Oscillospiraceae</taxon>
        <taxon>Oscillospiraceae incertae sedis</taxon>
        <taxon>Candidatus Faecivivens</taxon>
    </lineage>
</organism>
<keyword evidence="4" id="KW-0326">Glycosidase</keyword>
<evidence type="ECO:0000259" key="6">
    <source>
        <dbReference type="Pfam" id="PF17189"/>
    </source>
</evidence>
<reference evidence="7" key="1">
    <citation type="submission" date="2020-10" db="EMBL/GenBank/DDBJ databases">
        <authorList>
            <person name="Gilroy R."/>
        </authorList>
    </citation>
    <scope>NUCLEOTIDE SEQUENCE</scope>
    <source>
        <strain evidence="7">CHK189-12415</strain>
    </source>
</reference>
<dbReference type="Pfam" id="PF02055">
    <property type="entry name" value="Glyco_hydro_30"/>
    <property type="match status" value="1"/>
</dbReference>
<comment type="caution">
    <text evidence="7">The sequence shown here is derived from an EMBL/GenBank/DDBJ whole genome shotgun (WGS) entry which is preliminary data.</text>
</comment>
<keyword evidence="3 4" id="KW-0378">Hydrolase</keyword>